<organism evidence="2 3">
    <name type="scientific">Oryza sativa subsp. japonica</name>
    <name type="common">Rice</name>
    <dbReference type="NCBI Taxonomy" id="39947"/>
    <lineage>
        <taxon>Eukaryota</taxon>
        <taxon>Viridiplantae</taxon>
        <taxon>Streptophyta</taxon>
        <taxon>Embryophyta</taxon>
        <taxon>Tracheophyta</taxon>
        <taxon>Spermatophyta</taxon>
        <taxon>Magnoliopsida</taxon>
        <taxon>Liliopsida</taxon>
        <taxon>Poales</taxon>
        <taxon>Poaceae</taxon>
        <taxon>BOP clade</taxon>
        <taxon>Oryzoideae</taxon>
        <taxon>Oryzeae</taxon>
        <taxon>Oryzinae</taxon>
        <taxon>Oryza</taxon>
        <taxon>Oryza sativa</taxon>
    </lineage>
</organism>
<protein>
    <submittedName>
        <fullName evidence="2">Uncharacterized protein</fullName>
    </submittedName>
</protein>
<dbReference type="AlphaFoldDB" id="Q8H394"/>
<proteinExistence type="predicted"/>
<name>Q8H394_ORYSJ</name>
<dbReference type="EMBL" id="AP005198">
    <property type="protein sequence ID" value="BAC16505.1"/>
    <property type="molecule type" value="Genomic_DNA"/>
</dbReference>
<gene>
    <name evidence="2" type="primary">P0616D06.126</name>
</gene>
<feature type="region of interest" description="Disordered" evidence="1">
    <location>
        <begin position="44"/>
        <end position="109"/>
    </location>
</feature>
<evidence type="ECO:0000256" key="1">
    <source>
        <dbReference type="SAM" id="MobiDB-lite"/>
    </source>
</evidence>
<evidence type="ECO:0000313" key="3">
    <source>
        <dbReference type="Proteomes" id="UP000000763"/>
    </source>
</evidence>
<feature type="compositionally biased region" description="Low complexity" evidence="1">
    <location>
        <begin position="81"/>
        <end position="90"/>
    </location>
</feature>
<evidence type="ECO:0000313" key="2">
    <source>
        <dbReference type="EMBL" id="BAC16505.1"/>
    </source>
</evidence>
<dbReference type="Proteomes" id="UP000000763">
    <property type="component" value="Chromosome 7"/>
</dbReference>
<sequence length="142" mass="15549">MPREKRSISIDGRVGRGPEVLARSAYARIRNLELASHRSTLLFRTENKTDFKPGEELAPGARRQGPERSRRPMPGGGGGRPWQAAAAAAHGMRRRRPPAAGGNSGGGRPRRPDFFLITCDSLDLDLDLGYLICDVFVIVIVM</sequence>
<accession>Q8H394</accession>
<reference evidence="3" key="1">
    <citation type="journal article" date="2005" name="Nature">
        <title>The map-based sequence of the rice genome.</title>
        <authorList>
            <consortium name="International rice genome sequencing project (IRGSP)"/>
            <person name="Matsumoto T."/>
            <person name="Wu J."/>
            <person name="Kanamori H."/>
            <person name="Katayose Y."/>
            <person name="Fujisawa M."/>
            <person name="Namiki N."/>
            <person name="Mizuno H."/>
            <person name="Yamamoto K."/>
            <person name="Antonio B.A."/>
            <person name="Baba T."/>
            <person name="Sakata K."/>
            <person name="Nagamura Y."/>
            <person name="Aoki H."/>
            <person name="Arikawa K."/>
            <person name="Arita K."/>
            <person name="Bito T."/>
            <person name="Chiden Y."/>
            <person name="Fujitsuka N."/>
            <person name="Fukunaka R."/>
            <person name="Hamada M."/>
            <person name="Harada C."/>
            <person name="Hayashi A."/>
            <person name="Hijishita S."/>
            <person name="Honda M."/>
            <person name="Hosokawa S."/>
            <person name="Ichikawa Y."/>
            <person name="Idonuma A."/>
            <person name="Iijima M."/>
            <person name="Ikeda M."/>
            <person name="Ikeno M."/>
            <person name="Ito K."/>
            <person name="Ito S."/>
            <person name="Ito T."/>
            <person name="Ito Y."/>
            <person name="Ito Y."/>
            <person name="Iwabuchi A."/>
            <person name="Kamiya K."/>
            <person name="Karasawa W."/>
            <person name="Kurita K."/>
            <person name="Katagiri S."/>
            <person name="Kikuta A."/>
            <person name="Kobayashi H."/>
            <person name="Kobayashi N."/>
            <person name="Machita K."/>
            <person name="Maehara T."/>
            <person name="Masukawa M."/>
            <person name="Mizubayashi T."/>
            <person name="Mukai Y."/>
            <person name="Nagasaki H."/>
            <person name="Nagata Y."/>
            <person name="Naito S."/>
            <person name="Nakashima M."/>
            <person name="Nakama Y."/>
            <person name="Nakamichi Y."/>
            <person name="Nakamura M."/>
            <person name="Meguro A."/>
            <person name="Negishi M."/>
            <person name="Ohta I."/>
            <person name="Ohta T."/>
            <person name="Okamoto M."/>
            <person name="Ono N."/>
            <person name="Saji S."/>
            <person name="Sakaguchi M."/>
            <person name="Sakai K."/>
            <person name="Shibata M."/>
            <person name="Shimokawa T."/>
            <person name="Song J."/>
            <person name="Takazaki Y."/>
            <person name="Terasawa K."/>
            <person name="Tsugane M."/>
            <person name="Tsuji K."/>
            <person name="Ueda S."/>
            <person name="Waki K."/>
            <person name="Yamagata H."/>
            <person name="Yamamoto M."/>
            <person name="Yamamoto S."/>
            <person name="Yamane H."/>
            <person name="Yoshiki S."/>
            <person name="Yoshihara R."/>
            <person name="Yukawa K."/>
            <person name="Zhong H."/>
            <person name="Yano M."/>
            <person name="Yuan Q."/>
            <person name="Ouyang S."/>
            <person name="Liu J."/>
            <person name="Jones K.M."/>
            <person name="Gansberger K."/>
            <person name="Moffat K."/>
            <person name="Hill J."/>
            <person name="Bera J."/>
            <person name="Fadrosh D."/>
            <person name="Jin S."/>
            <person name="Johri S."/>
            <person name="Kim M."/>
            <person name="Overton L."/>
            <person name="Reardon M."/>
            <person name="Tsitrin T."/>
            <person name="Vuong H."/>
            <person name="Weaver B."/>
            <person name="Ciecko A."/>
            <person name="Tallon L."/>
            <person name="Jackson J."/>
            <person name="Pai G."/>
            <person name="Aken S.V."/>
            <person name="Utterback T."/>
            <person name="Reidmuller S."/>
            <person name="Feldblyum T."/>
            <person name="Hsiao J."/>
            <person name="Zismann V."/>
            <person name="Iobst S."/>
            <person name="de Vazeille A.R."/>
            <person name="Buell C.R."/>
            <person name="Ying K."/>
            <person name="Li Y."/>
            <person name="Lu T."/>
            <person name="Huang Y."/>
            <person name="Zhao Q."/>
            <person name="Feng Q."/>
            <person name="Zhang L."/>
            <person name="Zhu J."/>
            <person name="Weng Q."/>
            <person name="Mu J."/>
            <person name="Lu Y."/>
            <person name="Fan D."/>
            <person name="Liu Y."/>
            <person name="Guan J."/>
            <person name="Zhang Y."/>
            <person name="Yu S."/>
            <person name="Liu X."/>
            <person name="Zhang Y."/>
            <person name="Hong G."/>
            <person name="Han B."/>
            <person name="Choisne N."/>
            <person name="Demange N."/>
            <person name="Orjeda G."/>
            <person name="Samain S."/>
            <person name="Cattolico L."/>
            <person name="Pelletier E."/>
            <person name="Couloux A."/>
            <person name="Segurens B."/>
            <person name="Wincker P."/>
            <person name="D'Hont A."/>
            <person name="Scarpelli C."/>
            <person name="Weissenbach J."/>
            <person name="Salanoubat M."/>
            <person name="Quetier F."/>
            <person name="Yu Y."/>
            <person name="Kim H.R."/>
            <person name="Rambo T."/>
            <person name="Currie J."/>
            <person name="Collura K."/>
            <person name="Luo M."/>
            <person name="Yang T."/>
            <person name="Ammiraju J.S.S."/>
            <person name="Engler F."/>
            <person name="Soderlund C."/>
            <person name="Wing R.A."/>
            <person name="Palmer L.E."/>
            <person name="de la Bastide M."/>
            <person name="Spiegel L."/>
            <person name="Nascimento L."/>
            <person name="Zutavern T."/>
            <person name="O'Shaughnessy A."/>
            <person name="Dike S."/>
            <person name="Dedhia N."/>
            <person name="Preston R."/>
            <person name="Balija V."/>
            <person name="McCombie W.R."/>
            <person name="Chow T."/>
            <person name="Chen H."/>
            <person name="Chung M."/>
            <person name="Chen C."/>
            <person name="Shaw J."/>
            <person name="Wu H."/>
            <person name="Hsiao K."/>
            <person name="Chao Y."/>
            <person name="Chu M."/>
            <person name="Cheng C."/>
            <person name="Hour A."/>
            <person name="Lee P."/>
            <person name="Lin S."/>
            <person name="Lin Y."/>
            <person name="Liou J."/>
            <person name="Liu S."/>
            <person name="Hsing Y."/>
            <person name="Raghuvanshi S."/>
            <person name="Mohanty A."/>
            <person name="Bharti A.K."/>
            <person name="Gaur A."/>
            <person name="Gupta V."/>
            <person name="Kumar D."/>
            <person name="Ravi V."/>
            <person name="Vij S."/>
            <person name="Kapur A."/>
            <person name="Khurana P."/>
            <person name="Khurana P."/>
            <person name="Khurana J.P."/>
            <person name="Tyagi A.K."/>
            <person name="Gaikwad K."/>
            <person name="Singh A."/>
            <person name="Dalal V."/>
            <person name="Srivastava S."/>
            <person name="Dixit A."/>
            <person name="Pal A.K."/>
            <person name="Ghazi I.A."/>
            <person name="Yadav M."/>
            <person name="Pandit A."/>
            <person name="Bhargava A."/>
            <person name="Sureshbabu K."/>
            <person name="Batra K."/>
            <person name="Sharma T.R."/>
            <person name="Mohapatra T."/>
            <person name="Singh N.K."/>
            <person name="Messing J."/>
            <person name="Nelson A.B."/>
            <person name="Fuks G."/>
            <person name="Kavchok S."/>
            <person name="Keizer G."/>
            <person name="Linton E."/>
            <person name="Llaca V."/>
            <person name="Song R."/>
            <person name="Tanyolac B."/>
            <person name="Young S."/>
            <person name="Ho-Il K."/>
            <person name="Hahn J.H."/>
            <person name="Sangsakoo G."/>
            <person name="Vanavichit A."/>
            <person name="de Mattos Luiz.A.T."/>
            <person name="Zimmer P.D."/>
            <person name="Malone G."/>
            <person name="Dellagostin O."/>
            <person name="de Oliveira A.C."/>
            <person name="Bevan M."/>
            <person name="Bancroft I."/>
            <person name="Minx P."/>
            <person name="Cordum H."/>
            <person name="Wilson R."/>
            <person name="Cheng Z."/>
            <person name="Jin W."/>
            <person name="Jiang J."/>
            <person name="Leong S.A."/>
            <person name="Iwama H."/>
            <person name="Gojobori T."/>
            <person name="Itoh T."/>
            <person name="Niimura Y."/>
            <person name="Fujii Y."/>
            <person name="Habara T."/>
            <person name="Sakai H."/>
            <person name="Sato Y."/>
            <person name="Wilson G."/>
            <person name="Kumar K."/>
            <person name="McCouch S."/>
            <person name="Juretic N."/>
            <person name="Hoen D."/>
            <person name="Wright S."/>
            <person name="Bruskiewich R."/>
            <person name="Bureau T."/>
            <person name="Miyao A."/>
            <person name="Hirochika H."/>
            <person name="Nishikawa T."/>
            <person name="Kadowaki K."/>
            <person name="Sugiura M."/>
            <person name="Burr B."/>
            <person name="Sasaki T."/>
        </authorList>
    </citation>
    <scope>NUCLEOTIDE SEQUENCE [LARGE SCALE GENOMIC DNA]</scope>
    <source>
        <strain evidence="3">cv. Nipponbare</strain>
    </source>
</reference>
<feature type="compositionally biased region" description="Basic and acidic residues" evidence="1">
    <location>
        <begin position="45"/>
        <end position="55"/>
    </location>
</feature>
<reference evidence="3" key="2">
    <citation type="journal article" date="2008" name="Nucleic Acids Res.">
        <title>The rice annotation project database (RAP-DB): 2008 update.</title>
        <authorList>
            <consortium name="The rice annotation project (RAP)"/>
        </authorList>
    </citation>
    <scope>GENOME REANNOTATION</scope>
    <source>
        <strain evidence="3">cv. Nipponbare</strain>
    </source>
</reference>